<evidence type="ECO:0000313" key="4">
    <source>
        <dbReference type="Proteomes" id="UP000366872"/>
    </source>
</evidence>
<dbReference type="InterPro" id="IPR005804">
    <property type="entry name" value="FA_desaturase_dom"/>
</dbReference>
<dbReference type="GO" id="GO:0046513">
    <property type="term" value="P:ceramide biosynthetic process"/>
    <property type="evidence" value="ECO:0007669"/>
    <property type="project" value="TreeGrafter"/>
</dbReference>
<proteinExistence type="predicted"/>
<dbReference type="PANTHER" id="PTHR12879">
    <property type="entry name" value="SPHINGOLIPID DELTA 4 DESATURASE/C-4 HYDROXYLASE PROTEIN DES2"/>
    <property type="match status" value="1"/>
</dbReference>
<gene>
    <name evidence="3" type="ORF">PDESU_04795</name>
</gene>
<keyword evidence="1" id="KW-1133">Transmembrane helix</keyword>
<dbReference type="GO" id="GO:0042284">
    <property type="term" value="F:sphingolipid delta-4 desaturase activity"/>
    <property type="evidence" value="ECO:0007669"/>
    <property type="project" value="TreeGrafter"/>
</dbReference>
<feature type="transmembrane region" description="Helical" evidence="1">
    <location>
        <begin position="56"/>
        <end position="77"/>
    </location>
</feature>
<dbReference type="GO" id="GO:0016020">
    <property type="term" value="C:membrane"/>
    <property type="evidence" value="ECO:0007669"/>
    <property type="project" value="GOC"/>
</dbReference>
<dbReference type="AlphaFoldDB" id="A0A6C2U9Z1"/>
<evidence type="ECO:0000256" key="1">
    <source>
        <dbReference type="SAM" id="Phobius"/>
    </source>
</evidence>
<dbReference type="RefSeq" id="WP_168442534.1">
    <property type="nucleotide sequence ID" value="NZ_CAAHFG010000003.1"/>
</dbReference>
<dbReference type="Pfam" id="PF00487">
    <property type="entry name" value="FA_desaturase"/>
    <property type="match status" value="1"/>
</dbReference>
<protein>
    <recommendedName>
        <fullName evidence="2">Fatty acid desaturase domain-containing protein</fullName>
    </recommendedName>
</protein>
<keyword evidence="4" id="KW-1185">Reference proteome</keyword>
<keyword evidence="1" id="KW-0472">Membrane</keyword>
<sequence>MTEQTRIKWYRTEVDKSEMKALMKRSDLPGFLQAGSQLAIVCATGWLCFHSFHHYPWWATLAAFFLHGSFISFLSPGAAIHELSHGTPFKTKAFNEFFFYLFSFITWTNPVWFRQSHIQHHQHTLHDQVDQEVVLPQHYSWVDVIAAFTLSPSGIFSKLKDTLLLAGGNLHTDWYKRLFDQSATKQKQLFNWARLILFGHIALTIAFLMLNQWILIPIVVLPFYCGWLTFLCGGTQHAGLQDNVADFRRSCRTVKMSAFNRFWYWNMNYHIEHHMYAAVPFHALPKLHKLIRHDLPAPSRSIAAAWKEIFKTTRVQKADLTYYFDNFTREK</sequence>
<dbReference type="Proteomes" id="UP000366872">
    <property type="component" value="Unassembled WGS sequence"/>
</dbReference>
<evidence type="ECO:0000313" key="3">
    <source>
        <dbReference type="EMBL" id="VGO16204.1"/>
    </source>
</evidence>
<keyword evidence="1" id="KW-0812">Transmembrane</keyword>
<dbReference type="EMBL" id="CAAHFG010000003">
    <property type="protein sequence ID" value="VGO16204.1"/>
    <property type="molecule type" value="Genomic_DNA"/>
</dbReference>
<feature type="domain" description="Fatty acid desaturase" evidence="2">
    <location>
        <begin position="57"/>
        <end position="298"/>
    </location>
</feature>
<organism evidence="3 4">
    <name type="scientific">Pontiella desulfatans</name>
    <dbReference type="NCBI Taxonomy" id="2750659"/>
    <lineage>
        <taxon>Bacteria</taxon>
        <taxon>Pseudomonadati</taxon>
        <taxon>Kiritimatiellota</taxon>
        <taxon>Kiritimatiellia</taxon>
        <taxon>Kiritimatiellales</taxon>
        <taxon>Pontiellaceae</taxon>
        <taxon>Pontiella</taxon>
    </lineage>
</organism>
<accession>A0A6C2U9Z1</accession>
<evidence type="ECO:0000259" key="2">
    <source>
        <dbReference type="Pfam" id="PF00487"/>
    </source>
</evidence>
<reference evidence="3 4" key="1">
    <citation type="submission" date="2019-04" db="EMBL/GenBank/DDBJ databases">
        <authorList>
            <person name="Van Vliet M D."/>
        </authorList>
    </citation>
    <scope>NUCLEOTIDE SEQUENCE [LARGE SCALE GENOMIC DNA]</scope>
    <source>
        <strain evidence="3 4">F1</strain>
    </source>
</reference>
<feature type="transmembrane region" description="Helical" evidence="1">
    <location>
        <begin position="97"/>
        <end position="113"/>
    </location>
</feature>
<name>A0A6C2U9Z1_PONDE</name>
<feature type="transmembrane region" description="Helical" evidence="1">
    <location>
        <begin position="189"/>
        <end position="208"/>
    </location>
</feature>
<feature type="transmembrane region" description="Helical" evidence="1">
    <location>
        <begin position="214"/>
        <end position="233"/>
    </location>
</feature>
<dbReference type="PANTHER" id="PTHR12879:SF8">
    <property type="entry name" value="SPHINGOLIPID DELTA(4)-DESATURASE DES1"/>
    <property type="match status" value="1"/>
</dbReference>